<name>W5RB97_9BACT</name>
<dbReference type="AlphaFoldDB" id="W5RB97"/>
<evidence type="ECO:0000313" key="2">
    <source>
        <dbReference type="EMBL" id="AGS50309.1"/>
    </source>
</evidence>
<reference evidence="2" key="1">
    <citation type="submission" date="2013-01" db="EMBL/GenBank/DDBJ databases">
        <title>An Alpha-L-Rhamnosidase with Exceptional Activity on Rutin from the Metagenome of the Elephants Distal Gut.</title>
        <authorList>
            <person name="Rabausch U."/>
            <person name="Ilmberger N."/>
            <person name="Streit W.R."/>
        </authorList>
    </citation>
    <scope>NUCLEOTIDE SEQUENCE</scope>
</reference>
<evidence type="ECO:0000259" key="1">
    <source>
        <dbReference type="Pfam" id="PF01909"/>
    </source>
</evidence>
<organism evidence="2">
    <name type="scientific">uncultured bacterium Ele45G2</name>
    <dbReference type="NCBI Taxonomy" id="1340031"/>
    <lineage>
        <taxon>Bacteria</taxon>
        <taxon>environmental samples</taxon>
    </lineage>
</organism>
<dbReference type="EMBL" id="KC502869">
    <property type="protein sequence ID" value="AGS50309.1"/>
    <property type="molecule type" value="Genomic_DNA"/>
</dbReference>
<dbReference type="Pfam" id="PF01909">
    <property type="entry name" value="NTP_transf_2"/>
    <property type="match status" value="1"/>
</dbReference>
<dbReference type="InterPro" id="IPR002934">
    <property type="entry name" value="Polymerase_NTP_transf_dom"/>
</dbReference>
<sequence length="225" mass="25645">MRKLIVLPLILRALDNLTEALRPDPSILAIITTGSVAQGKARESSDVDVYLVVDDESYAERQKSHTLAYMNHDKKICDYEGGYIDGKIIDLRFLELAAERGSEPTRYSFVGSKAWFSRIPDLDALLGRIPVYPEANRDRNIRDFFAQIVLYGFFFAEEAVKKNNPYLLAHSASQLVLFGGRLILAHNRLLFPCHNPGFDPQLSTAIFMENNEWNWLDREPPLSDR</sequence>
<feature type="domain" description="Polymerase nucleotidyl transferase" evidence="1">
    <location>
        <begin position="18"/>
        <end position="65"/>
    </location>
</feature>
<proteinExistence type="predicted"/>
<accession>W5RB97</accession>
<protein>
    <recommendedName>
        <fullName evidence="1">Polymerase nucleotidyl transferase domain-containing protein</fullName>
    </recommendedName>
</protein>
<dbReference type="SUPFAM" id="SSF81301">
    <property type="entry name" value="Nucleotidyltransferase"/>
    <property type="match status" value="1"/>
</dbReference>
<dbReference type="Gene3D" id="3.30.460.10">
    <property type="entry name" value="Beta Polymerase, domain 2"/>
    <property type="match status" value="1"/>
</dbReference>
<dbReference type="InterPro" id="IPR043519">
    <property type="entry name" value="NT_sf"/>
</dbReference>